<dbReference type="PANTHER" id="PTHR39441">
    <property type="entry name" value="DUF2252 DOMAIN-CONTAINING PROTEIN"/>
    <property type="match status" value="1"/>
</dbReference>
<evidence type="ECO:0000313" key="1">
    <source>
        <dbReference type="EMBL" id="MEJ8823774.1"/>
    </source>
</evidence>
<dbReference type="RefSeq" id="WP_340364799.1">
    <property type="nucleotide sequence ID" value="NZ_JBBKZV010000009.1"/>
</dbReference>
<sequence length="407" mass="45397">MDVVSSIRAANAGREQERLQIKYRKMCGSPFVFLRGTCHLFYERLPTHSIFQTAPAVWSCGDLHLENYGSYKGDNRLIYFDINDFEEAALAPATWDLVRMMTSIRLGAEDKGMDRSVAARLCTAFVDAYASALAKGKALWVERDTANGLVKDLFDALQTRPRVKFLDDRTRTRNGLRTLRIDEEDGKWDKKKMLAVSNEDRGRVEAAIADFAKTQETPGFYQVRDVARRIAGTGSLGLGRFAVLVEGKGSPDGNYLLDLKQSTRSSLVSHLQIAQPRWTTEAARIVELQRRMQAISAAYLRPVPVGTDPYVLRELQPTEDSVKLDPSKQSPAHIEQLLQTMGRIVAWSQLRSSGRSGSVVADRLIEFGGAADWRPVLTALSEDCAAQVRKDAAVFDQAYKQKAFEAA</sequence>
<keyword evidence="2" id="KW-1185">Reference proteome</keyword>
<proteinExistence type="predicted"/>
<comment type="caution">
    <text evidence="1">The sequence shown here is derived from an EMBL/GenBank/DDBJ whole genome shotgun (WGS) entry which is preliminary data.</text>
</comment>
<name>A0ABU8W2Q1_9BURK</name>
<dbReference type="InterPro" id="IPR011009">
    <property type="entry name" value="Kinase-like_dom_sf"/>
</dbReference>
<accession>A0ABU8W2Q1</accession>
<evidence type="ECO:0000313" key="2">
    <source>
        <dbReference type="Proteomes" id="UP001363010"/>
    </source>
</evidence>
<gene>
    <name evidence="1" type="ORF">WKW80_17310</name>
</gene>
<dbReference type="Pfam" id="PF10009">
    <property type="entry name" value="DUF2252"/>
    <property type="match status" value="1"/>
</dbReference>
<dbReference type="PANTHER" id="PTHR39441:SF1">
    <property type="entry name" value="DUF2252 DOMAIN-CONTAINING PROTEIN"/>
    <property type="match status" value="1"/>
</dbReference>
<dbReference type="InterPro" id="IPR018721">
    <property type="entry name" value="DUF2252"/>
</dbReference>
<reference evidence="1 2" key="1">
    <citation type="submission" date="2024-03" db="EMBL/GenBank/DDBJ databases">
        <title>Novel species of the genus Variovorax.</title>
        <authorList>
            <person name="Liu Q."/>
            <person name="Xin Y.-H."/>
        </authorList>
    </citation>
    <scope>NUCLEOTIDE SEQUENCE [LARGE SCALE GENOMIC DNA]</scope>
    <source>
        <strain evidence="1 2">KACC 18501</strain>
    </source>
</reference>
<dbReference type="EMBL" id="JBBKZV010000009">
    <property type="protein sequence ID" value="MEJ8823774.1"/>
    <property type="molecule type" value="Genomic_DNA"/>
</dbReference>
<protein>
    <submittedName>
        <fullName evidence="1">DUF2252 family protein</fullName>
    </submittedName>
</protein>
<dbReference type="SUPFAM" id="SSF56112">
    <property type="entry name" value="Protein kinase-like (PK-like)"/>
    <property type="match status" value="1"/>
</dbReference>
<organism evidence="1 2">
    <name type="scientific">Variovorax humicola</name>
    <dbReference type="NCBI Taxonomy" id="1769758"/>
    <lineage>
        <taxon>Bacteria</taxon>
        <taxon>Pseudomonadati</taxon>
        <taxon>Pseudomonadota</taxon>
        <taxon>Betaproteobacteria</taxon>
        <taxon>Burkholderiales</taxon>
        <taxon>Comamonadaceae</taxon>
        <taxon>Variovorax</taxon>
    </lineage>
</organism>
<dbReference type="Proteomes" id="UP001363010">
    <property type="component" value="Unassembled WGS sequence"/>
</dbReference>